<reference evidence="1 2" key="1">
    <citation type="submission" date="2018-12" db="EMBL/GenBank/DDBJ databases">
        <title>The whole draft genome of Aquabacterium sp. SJQ9.</title>
        <authorList>
            <person name="Sun L."/>
            <person name="Gao X."/>
            <person name="Chen W."/>
            <person name="Huang K."/>
        </authorList>
    </citation>
    <scope>NUCLEOTIDE SEQUENCE [LARGE SCALE GENOMIC DNA]</scope>
    <source>
        <strain evidence="1 2">SJQ9</strain>
    </source>
</reference>
<protein>
    <submittedName>
        <fullName evidence="1">Uncharacterized protein</fullName>
    </submittedName>
</protein>
<sequence>MLSVLWLADQADQLQQRQAEAQAQLQRLARADRQVRLERAVRERAVGASAPQPAASAPVLSPAAADEAVAMLRALAFPWPDTLRRMEMSASKAGAVMLSMSTSLDEAGRTAGPTWRLQAAVPDDAAALGWAASLPAGRLITRASLATPFSTAHGPYGLKAEVQAQPSWVSLMEAVP</sequence>
<evidence type="ECO:0000313" key="2">
    <source>
        <dbReference type="Proteomes" id="UP000269265"/>
    </source>
</evidence>
<proteinExistence type="predicted"/>
<dbReference type="EMBL" id="RSED01000001">
    <property type="protein sequence ID" value="RRS06326.1"/>
    <property type="molecule type" value="Genomic_DNA"/>
</dbReference>
<dbReference type="RefSeq" id="WP_125241469.1">
    <property type="nucleotide sequence ID" value="NZ_RSED01000001.1"/>
</dbReference>
<gene>
    <name evidence="1" type="ORF">EIP75_01705</name>
</gene>
<keyword evidence="2" id="KW-1185">Reference proteome</keyword>
<name>A0A3R8U7M4_9BURK</name>
<accession>A0A3R8U7M4</accession>
<evidence type="ECO:0000313" key="1">
    <source>
        <dbReference type="EMBL" id="RRS06326.1"/>
    </source>
</evidence>
<organism evidence="1 2">
    <name type="scientific">Aquabacterium soli</name>
    <dbReference type="NCBI Taxonomy" id="2493092"/>
    <lineage>
        <taxon>Bacteria</taxon>
        <taxon>Pseudomonadati</taxon>
        <taxon>Pseudomonadota</taxon>
        <taxon>Betaproteobacteria</taxon>
        <taxon>Burkholderiales</taxon>
        <taxon>Aquabacterium</taxon>
    </lineage>
</organism>
<dbReference type="AlphaFoldDB" id="A0A3R8U7M4"/>
<dbReference type="Proteomes" id="UP000269265">
    <property type="component" value="Unassembled WGS sequence"/>
</dbReference>
<comment type="caution">
    <text evidence="1">The sequence shown here is derived from an EMBL/GenBank/DDBJ whole genome shotgun (WGS) entry which is preliminary data.</text>
</comment>